<gene>
    <name evidence="3" type="ORF">COU13_01165</name>
</gene>
<dbReference type="AlphaFoldDB" id="A0A2H0UKU6"/>
<reference evidence="4" key="1">
    <citation type="submission" date="2017-09" db="EMBL/GenBank/DDBJ databases">
        <title>Depth-based differentiation of microbial function through sediment-hosted aquifers and enrichment of novel symbionts in the deep terrestrial subsurface.</title>
        <authorList>
            <person name="Probst A.J."/>
            <person name="Ladd B."/>
            <person name="Jarett J.K."/>
            <person name="Geller-Mcgrath D.E."/>
            <person name="Sieber C.M.K."/>
            <person name="Emerson J.B."/>
            <person name="Anantharaman K."/>
            <person name="Thomas B.C."/>
            <person name="Malmstrom R."/>
            <person name="Stieglmeier M."/>
            <person name="Klingl A."/>
            <person name="Woyke T."/>
            <person name="Ryan C.M."/>
            <person name="Banfield J.F."/>
        </authorList>
    </citation>
    <scope>NUCLEOTIDE SEQUENCE [LARGE SCALE GENOMIC DNA]</scope>
</reference>
<sequence length="407" mass="45852">MEEEKKNQNKNPDQKKESPSTLDLEDRDNGDERSFLQKTPKSPFLPKSDDGNISDDIKKILKKTKLPERREFGKQKNVPKTFDTKIGPDKNEGSSEILENVQKDPRPDNAEPKIKSLRTFKDDLQGLVKIKKMSLVKAATLETEKVRGQTSVSTHDNAAKSKTRARVFAIVFAIVVLVGLGTLALFVVLAIQNQRLGDAPIVQDNSLLFSEQTFTLPITDQEPRDLLEQMAQARSGVGLTLGAITRIVPTIFETDPDSGQLFEKEATTAEFFSALGTRVPQDFLRSFDTFFFLGIHTIDENVPVIIIPVVLYQNAFSDMLEWERNINEDLSPLFTKIPYQNRGLDGNITINSFEDVIIRNYDVRVLRDSSGNIKMLYAFPTKEILIIAESPHSFVEALARLRAGRRL</sequence>
<keyword evidence="2" id="KW-1133">Transmembrane helix</keyword>
<organism evidence="3 4">
    <name type="scientific">Candidatus Kaiserbacteria bacterium CG10_big_fil_rev_8_21_14_0_10_43_70</name>
    <dbReference type="NCBI Taxonomy" id="1974605"/>
    <lineage>
        <taxon>Bacteria</taxon>
        <taxon>Candidatus Kaiseribacteriota</taxon>
    </lineage>
</organism>
<feature type="transmembrane region" description="Helical" evidence="2">
    <location>
        <begin position="167"/>
        <end position="191"/>
    </location>
</feature>
<feature type="compositionally biased region" description="Basic and acidic residues" evidence="1">
    <location>
        <begin position="1"/>
        <end position="18"/>
    </location>
</feature>
<feature type="compositionally biased region" description="Basic and acidic residues" evidence="1">
    <location>
        <begin position="101"/>
        <end position="112"/>
    </location>
</feature>
<keyword evidence="2" id="KW-0812">Transmembrane</keyword>
<evidence type="ECO:0000256" key="2">
    <source>
        <dbReference type="SAM" id="Phobius"/>
    </source>
</evidence>
<feature type="region of interest" description="Disordered" evidence="1">
    <location>
        <begin position="1"/>
        <end position="112"/>
    </location>
</feature>
<name>A0A2H0UKU6_9BACT</name>
<dbReference type="Proteomes" id="UP000230706">
    <property type="component" value="Unassembled WGS sequence"/>
</dbReference>
<comment type="caution">
    <text evidence="3">The sequence shown here is derived from an EMBL/GenBank/DDBJ whole genome shotgun (WGS) entry which is preliminary data.</text>
</comment>
<evidence type="ECO:0000256" key="1">
    <source>
        <dbReference type="SAM" id="MobiDB-lite"/>
    </source>
</evidence>
<protein>
    <submittedName>
        <fullName evidence="3">Uncharacterized protein</fullName>
    </submittedName>
</protein>
<keyword evidence="2" id="KW-0472">Membrane</keyword>
<evidence type="ECO:0000313" key="4">
    <source>
        <dbReference type="Proteomes" id="UP000230706"/>
    </source>
</evidence>
<dbReference type="EMBL" id="PFBF01000025">
    <property type="protein sequence ID" value="PIR86395.1"/>
    <property type="molecule type" value="Genomic_DNA"/>
</dbReference>
<accession>A0A2H0UKU6</accession>
<evidence type="ECO:0000313" key="3">
    <source>
        <dbReference type="EMBL" id="PIR86395.1"/>
    </source>
</evidence>
<proteinExistence type="predicted"/>
<feature type="compositionally biased region" description="Basic and acidic residues" evidence="1">
    <location>
        <begin position="47"/>
        <end position="74"/>
    </location>
</feature>
<feature type="compositionally biased region" description="Basic and acidic residues" evidence="1">
    <location>
        <begin position="82"/>
        <end position="93"/>
    </location>
</feature>